<dbReference type="SUPFAM" id="SSF51261">
    <property type="entry name" value="Duplicated hybrid motif"/>
    <property type="match status" value="1"/>
</dbReference>
<feature type="compositionally biased region" description="Polar residues" evidence="1">
    <location>
        <begin position="1"/>
        <end position="10"/>
    </location>
</feature>
<dbReference type="InterPro" id="IPR050570">
    <property type="entry name" value="Cell_wall_metabolism_enzyme"/>
</dbReference>
<protein>
    <submittedName>
        <fullName evidence="4">Peptidoglycan DD-metalloendopeptidase family protein</fullName>
    </submittedName>
</protein>
<dbReference type="InterPro" id="IPR011055">
    <property type="entry name" value="Dup_hybrid_motif"/>
</dbReference>
<accession>A0ABW4YN60</accession>
<name>A0ABW4YN60_9BACL</name>
<dbReference type="CDD" id="cd12797">
    <property type="entry name" value="M23_peptidase"/>
    <property type="match status" value="1"/>
</dbReference>
<dbReference type="PANTHER" id="PTHR21666">
    <property type="entry name" value="PEPTIDASE-RELATED"/>
    <property type="match status" value="1"/>
</dbReference>
<dbReference type="Proteomes" id="UP001597362">
    <property type="component" value="Unassembled WGS sequence"/>
</dbReference>
<evidence type="ECO:0000313" key="4">
    <source>
        <dbReference type="EMBL" id="MFD2117027.1"/>
    </source>
</evidence>
<dbReference type="PANTHER" id="PTHR21666:SF291">
    <property type="entry name" value="STAGE II SPORULATION PROTEIN Q"/>
    <property type="match status" value="1"/>
</dbReference>
<evidence type="ECO:0000256" key="1">
    <source>
        <dbReference type="SAM" id="MobiDB-lite"/>
    </source>
</evidence>
<dbReference type="Gene3D" id="2.70.70.10">
    <property type="entry name" value="Glucose Permease (Domain IIA)"/>
    <property type="match status" value="1"/>
</dbReference>
<feature type="region of interest" description="Disordered" evidence="1">
    <location>
        <begin position="1"/>
        <end position="29"/>
    </location>
</feature>
<keyword evidence="5" id="KW-1185">Reference proteome</keyword>
<keyword evidence="2" id="KW-1133">Transmembrane helix</keyword>
<evidence type="ECO:0000313" key="5">
    <source>
        <dbReference type="Proteomes" id="UP001597362"/>
    </source>
</evidence>
<reference evidence="5" key="1">
    <citation type="journal article" date="2019" name="Int. J. Syst. Evol. Microbiol.">
        <title>The Global Catalogue of Microorganisms (GCM) 10K type strain sequencing project: providing services to taxonomists for standard genome sequencing and annotation.</title>
        <authorList>
            <consortium name="The Broad Institute Genomics Platform"/>
            <consortium name="The Broad Institute Genome Sequencing Center for Infectious Disease"/>
            <person name="Wu L."/>
            <person name="Ma J."/>
        </authorList>
    </citation>
    <scope>NUCLEOTIDE SEQUENCE [LARGE SCALE GENOMIC DNA]</scope>
    <source>
        <strain evidence="5">GH52</strain>
    </source>
</reference>
<feature type="compositionally biased region" description="Basic and acidic residues" evidence="1">
    <location>
        <begin position="11"/>
        <end position="21"/>
    </location>
</feature>
<feature type="transmembrane region" description="Helical" evidence="2">
    <location>
        <begin position="41"/>
        <end position="61"/>
    </location>
</feature>
<organism evidence="4 5">
    <name type="scientific">Paenibacillus yanchengensis</name>
    <dbReference type="NCBI Taxonomy" id="2035833"/>
    <lineage>
        <taxon>Bacteria</taxon>
        <taxon>Bacillati</taxon>
        <taxon>Bacillota</taxon>
        <taxon>Bacilli</taxon>
        <taxon>Bacillales</taxon>
        <taxon>Paenibacillaceae</taxon>
        <taxon>Paenibacillus</taxon>
    </lineage>
</organism>
<sequence length="253" mass="27349">MNEQNKNKSNQRPEEAPKNRDGATSAVNSSSGWKKLFAKRWISPALFMAAAAIIVTLMWIYQGTDPSKEASVPSDVTEVTQEGEVAEEQPVVGEDTAPAPEDLMVEGEMMQWPVQDMMALQVDTPFYDVEASASEKEAALMQVGSTYLPHMGIDLAHPSGETFEVVAAMSGNVTYVNAHPTNGSIIEIDHGNGLVTVYQSLSDVQVAEGTEVKQGTIIAKAGRNELESDLGVHLHFEARLNGDNINPSAYIKS</sequence>
<comment type="caution">
    <text evidence="4">The sequence shown here is derived from an EMBL/GenBank/DDBJ whole genome shotgun (WGS) entry which is preliminary data.</text>
</comment>
<dbReference type="InterPro" id="IPR016047">
    <property type="entry name" value="M23ase_b-sheet_dom"/>
</dbReference>
<dbReference type="Pfam" id="PF01551">
    <property type="entry name" value="Peptidase_M23"/>
    <property type="match status" value="1"/>
</dbReference>
<feature type="domain" description="M23ase beta-sheet core" evidence="3">
    <location>
        <begin position="149"/>
        <end position="247"/>
    </location>
</feature>
<keyword evidence="2" id="KW-0812">Transmembrane</keyword>
<dbReference type="EMBL" id="JBHUHO010000033">
    <property type="protein sequence ID" value="MFD2117027.1"/>
    <property type="molecule type" value="Genomic_DNA"/>
</dbReference>
<gene>
    <name evidence="4" type="ORF">ACFSJH_14955</name>
</gene>
<evidence type="ECO:0000256" key="2">
    <source>
        <dbReference type="SAM" id="Phobius"/>
    </source>
</evidence>
<proteinExistence type="predicted"/>
<dbReference type="RefSeq" id="WP_377773775.1">
    <property type="nucleotide sequence ID" value="NZ_JBHUHO010000033.1"/>
</dbReference>
<evidence type="ECO:0000259" key="3">
    <source>
        <dbReference type="Pfam" id="PF01551"/>
    </source>
</evidence>
<keyword evidence="2" id="KW-0472">Membrane</keyword>